<dbReference type="AlphaFoldDB" id="A0A845DWH7"/>
<dbReference type="InterPro" id="IPR041698">
    <property type="entry name" value="Methyltransf_25"/>
</dbReference>
<dbReference type="EMBL" id="WMET01000006">
    <property type="protein sequence ID" value="MYL21756.1"/>
    <property type="molecule type" value="Genomic_DNA"/>
</dbReference>
<dbReference type="PANTHER" id="PTHR43861">
    <property type="entry name" value="TRANS-ACONITATE 2-METHYLTRANSFERASE-RELATED"/>
    <property type="match status" value="1"/>
</dbReference>
<keyword evidence="2 4" id="KW-0808">Transferase</keyword>
<sequence>MLYEHFARPSGWVGKIAGHFMEKENEQLNRWTLSFLDLQEGEEVLEIGCGAGKALEQASTVKGLHLYGVDPSEVMVETVLHKWRSFKNAGQVGVFHGWAEDLTRFHRPLDKVYAVNNVTFWEEPEETLAHLYTIMNQNGRIALTLRPHEKGAGDDTVHVLGGQMKAMLTHAGFRNVCIHIRPEQPNKAVCVTGMV</sequence>
<dbReference type="OrthoDB" id="9772751at2"/>
<protein>
    <submittedName>
        <fullName evidence="4">Methyltransferase domain-containing protein</fullName>
    </submittedName>
</protein>
<dbReference type="Pfam" id="PF13649">
    <property type="entry name" value="Methyltransf_25"/>
    <property type="match status" value="1"/>
</dbReference>
<feature type="domain" description="Methyltransferase" evidence="3">
    <location>
        <begin position="44"/>
        <end position="139"/>
    </location>
</feature>
<dbReference type="CDD" id="cd02440">
    <property type="entry name" value="AdoMet_MTases"/>
    <property type="match status" value="1"/>
</dbReference>
<dbReference type="Gene3D" id="3.40.50.150">
    <property type="entry name" value="Vaccinia Virus protein VP39"/>
    <property type="match status" value="1"/>
</dbReference>
<organism evidence="4 5">
    <name type="scientific">Halobacillus litoralis</name>
    <dbReference type="NCBI Taxonomy" id="45668"/>
    <lineage>
        <taxon>Bacteria</taxon>
        <taxon>Bacillati</taxon>
        <taxon>Bacillota</taxon>
        <taxon>Bacilli</taxon>
        <taxon>Bacillales</taxon>
        <taxon>Bacillaceae</taxon>
        <taxon>Halobacillus</taxon>
    </lineage>
</organism>
<keyword evidence="1 4" id="KW-0489">Methyltransferase</keyword>
<dbReference type="RefSeq" id="WP_160839697.1">
    <property type="nucleotide sequence ID" value="NZ_JAIVAK010000009.1"/>
</dbReference>
<proteinExistence type="predicted"/>
<evidence type="ECO:0000313" key="4">
    <source>
        <dbReference type="EMBL" id="MYL21756.1"/>
    </source>
</evidence>
<gene>
    <name evidence="4" type="ORF">GLW04_17795</name>
</gene>
<accession>A0A845DWH7</accession>
<dbReference type="Proteomes" id="UP000460949">
    <property type="component" value="Unassembled WGS sequence"/>
</dbReference>
<evidence type="ECO:0000259" key="3">
    <source>
        <dbReference type="Pfam" id="PF13649"/>
    </source>
</evidence>
<dbReference type="SUPFAM" id="SSF53335">
    <property type="entry name" value="S-adenosyl-L-methionine-dependent methyltransferases"/>
    <property type="match status" value="1"/>
</dbReference>
<dbReference type="PANTHER" id="PTHR43861:SF1">
    <property type="entry name" value="TRANS-ACONITATE 2-METHYLTRANSFERASE"/>
    <property type="match status" value="1"/>
</dbReference>
<dbReference type="InterPro" id="IPR029063">
    <property type="entry name" value="SAM-dependent_MTases_sf"/>
</dbReference>
<dbReference type="GO" id="GO:0008168">
    <property type="term" value="F:methyltransferase activity"/>
    <property type="evidence" value="ECO:0007669"/>
    <property type="project" value="UniProtKB-KW"/>
</dbReference>
<reference evidence="4 5" key="1">
    <citation type="submission" date="2019-11" db="EMBL/GenBank/DDBJ databases">
        <title>Genome sequences of 17 halophilic strains isolated from different environments.</title>
        <authorList>
            <person name="Furrow R.E."/>
        </authorList>
    </citation>
    <scope>NUCLEOTIDE SEQUENCE [LARGE SCALE GENOMIC DNA]</scope>
    <source>
        <strain evidence="4 5">22511_23_Filter</strain>
    </source>
</reference>
<evidence type="ECO:0000256" key="2">
    <source>
        <dbReference type="ARBA" id="ARBA00022679"/>
    </source>
</evidence>
<name>A0A845DWH7_9BACI</name>
<evidence type="ECO:0000313" key="5">
    <source>
        <dbReference type="Proteomes" id="UP000460949"/>
    </source>
</evidence>
<comment type="caution">
    <text evidence="4">The sequence shown here is derived from an EMBL/GenBank/DDBJ whole genome shotgun (WGS) entry which is preliminary data.</text>
</comment>
<evidence type="ECO:0000256" key="1">
    <source>
        <dbReference type="ARBA" id="ARBA00022603"/>
    </source>
</evidence>
<dbReference type="GO" id="GO:0032259">
    <property type="term" value="P:methylation"/>
    <property type="evidence" value="ECO:0007669"/>
    <property type="project" value="UniProtKB-KW"/>
</dbReference>